<evidence type="ECO:0000313" key="2">
    <source>
        <dbReference type="Proteomes" id="UP001165064"/>
    </source>
</evidence>
<sequence length="112" mass="12721">MRRTITSRIAYKTIQDKKTNGFYLSSYANNYYDDEEDGDSDSSSSLFDDQTTHISSYLDSSYPSSRMFASESNSIDPPQFSAAPEGDAIRLQNLAHERYIDRPPVSIFSDDH</sequence>
<dbReference type="EMBL" id="BSXS01012758">
    <property type="protein sequence ID" value="GMF02963.1"/>
    <property type="molecule type" value="Genomic_DNA"/>
</dbReference>
<dbReference type="Proteomes" id="UP001165064">
    <property type="component" value="Unassembled WGS sequence"/>
</dbReference>
<keyword evidence="2" id="KW-1185">Reference proteome</keyword>
<organism evidence="1 2">
    <name type="scientific">Ambrosiozyma monospora</name>
    <name type="common">Yeast</name>
    <name type="synonym">Endomycopsis monosporus</name>
    <dbReference type="NCBI Taxonomy" id="43982"/>
    <lineage>
        <taxon>Eukaryota</taxon>
        <taxon>Fungi</taxon>
        <taxon>Dikarya</taxon>
        <taxon>Ascomycota</taxon>
        <taxon>Saccharomycotina</taxon>
        <taxon>Pichiomycetes</taxon>
        <taxon>Pichiales</taxon>
        <taxon>Pichiaceae</taxon>
        <taxon>Ambrosiozyma</taxon>
    </lineage>
</organism>
<proteinExistence type="predicted"/>
<comment type="caution">
    <text evidence="1">The sequence shown here is derived from an EMBL/GenBank/DDBJ whole genome shotgun (WGS) entry which is preliminary data.</text>
</comment>
<evidence type="ECO:0000313" key="1">
    <source>
        <dbReference type="EMBL" id="GMF02963.1"/>
    </source>
</evidence>
<name>A0ACB5U737_AMBMO</name>
<gene>
    <name evidence="1" type="ORF">Amon02_001162300</name>
</gene>
<accession>A0ACB5U737</accession>
<reference evidence="1" key="1">
    <citation type="submission" date="2023-04" db="EMBL/GenBank/DDBJ databases">
        <title>Ambrosiozyma monospora NBRC 10751.</title>
        <authorList>
            <person name="Ichikawa N."/>
            <person name="Sato H."/>
            <person name="Tonouchi N."/>
        </authorList>
    </citation>
    <scope>NUCLEOTIDE SEQUENCE</scope>
    <source>
        <strain evidence="1">NBRC 10751</strain>
    </source>
</reference>
<protein>
    <submittedName>
        <fullName evidence="1">Unnamed protein product</fullName>
    </submittedName>
</protein>